<dbReference type="EMBL" id="QWEE01000024">
    <property type="protein sequence ID" value="RII93897.1"/>
    <property type="molecule type" value="Genomic_DNA"/>
</dbReference>
<feature type="signal peptide" evidence="2">
    <location>
        <begin position="1"/>
        <end position="20"/>
    </location>
</feature>
<dbReference type="Proteomes" id="UP000265355">
    <property type="component" value="Unassembled WGS sequence"/>
</dbReference>
<feature type="chain" id="PRO_5045227090" description="DUF3828 domain-containing protein" evidence="2">
    <location>
        <begin position="21"/>
        <end position="169"/>
    </location>
</feature>
<feature type="region of interest" description="Disordered" evidence="1">
    <location>
        <begin position="72"/>
        <end position="104"/>
    </location>
</feature>
<protein>
    <recommendedName>
        <fullName evidence="5">DUF3828 domain-containing protein</fullName>
    </recommendedName>
</protein>
<reference evidence="3 4" key="1">
    <citation type="submission" date="2018-08" db="EMBL/GenBank/DDBJ databases">
        <title>Genome Sequence of Clavibacter michiganensis Subspecies type strains, and the Atypical Peach-Colored Strains Isolated from Tomato.</title>
        <authorList>
            <person name="Osdaghi E."/>
            <person name="Portier P."/>
            <person name="Briand M."/>
            <person name="Jacques M.-A."/>
        </authorList>
    </citation>
    <scope>NUCLEOTIDE SEQUENCE [LARGE SCALE GENOMIC DNA]</scope>
    <source>
        <strain evidence="3 4">CFBP 8216</strain>
    </source>
</reference>
<dbReference type="RefSeq" id="WP_119372453.1">
    <property type="nucleotide sequence ID" value="NZ_CP040792.1"/>
</dbReference>
<accession>A0ABX9NB08</accession>
<keyword evidence="2" id="KW-0732">Signal</keyword>
<comment type="caution">
    <text evidence="3">The sequence shown here is derived from an EMBL/GenBank/DDBJ whole genome shotgun (WGS) entry which is preliminary data.</text>
</comment>
<sequence>MTLAVLAASLLLPGCAGSPAPEPAPAPAPSLTQEQQDDAAFRDVFMRYVELDANTDTEQDLADLLTGNVLDDEKSGLADERQSGERQVGKTTTSGFEVTDRGTDPAGLQYMTGQACLDSSGARLLDRDGKDITPQRDTRLSLQLKAVRSEDAHWRISDIVRNEDVRACG</sequence>
<name>A0ABX9NB08_9MICO</name>
<evidence type="ECO:0000313" key="3">
    <source>
        <dbReference type="EMBL" id="RII93897.1"/>
    </source>
</evidence>
<proteinExistence type="predicted"/>
<evidence type="ECO:0000313" key="4">
    <source>
        <dbReference type="Proteomes" id="UP000265355"/>
    </source>
</evidence>
<evidence type="ECO:0008006" key="5">
    <source>
        <dbReference type="Google" id="ProtNLM"/>
    </source>
</evidence>
<gene>
    <name evidence="3" type="ORF">DZF98_03125</name>
</gene>
<evidence type="ECO:0000256" key="1">
    <source>
        <dbReference type="SAM" id="MobiDB-lite"/>
    </source>
</evidence>
<feature type="compositionally biased region" description="Basic and acidic residues" evidence="1">
    <location>
        <begin position="72"/>
        <end position="88"/>
    </location>
</feature>
<evidence type="ECO:0000256" key="2">
    <source>
        <dbReference type="SAM" id="SignalP"/>
    </source>
</evidence>
<keyword evidence="4" id="KW-1185">Reference proteome</keyword>
<organism evidence="3 4">
    <name type="scientific">Clavibacter californiensis</name>
    <dbReference type="NCBI Taxonomy" id="1401995"/>
    <lineage>
        <taxon>Bacteria</taxon>
        <taxon>Bacillati</taxon>
        <taxon>Actinomycetota</taxon>
        <taxon>Actinomycetes</taxon>
        <taxon>Micrococcales</taxon>
        <taxon>Microbacteriaceae</taxon>
        <taxon>Clavibacter</taxon>
    </lineage>
</organism>